<dbReference type="SUPFAM" id="SSF53850">
    <property type="entry name" value="Periplasmic binding protein-like II"/>
    <property type="match status" value="1"/>
</dbReference>
<evidence type="ECO:0000256" key="3">
    <source>
        <dbReference type="ARBA" id="ARBA00023125"/>
    </source>
</evidence>
<dbReference type="SUPFAM" id="SSF46785">
    <property type="entry name" value="Winged helix' DNA-binding domain"/>
    <property type="match status" value="1"/>
</dbReference>
<dbReference type="GO" id="GO:0032993">
    <property type="term" value="C:protein-DNA complex"/>
    <property type="evidence" value="ECO:0007669"/>
    <property type="project" value="TreeGrafter"/>
</dbReference>
<dbReference type="GO" id="GO:0003700">
    <property type="term" value="F:DNA-binding transcription factor activity"/>
    <property type="evidence" value="ECO:0007669"/>
    <property type="project" value="InterPro"/>
</dbReference>
<keyword evidence="3" id="KW-0238">DNA-binding</keyword>
<dbReference type="PANTHER" id="PTHR30346:SF30">
    <property type="entry name" value="SMALL NEUTRAL PROTEASE REGULATORY PROTEIN"/>
    <property type="match status" value="1"/>
</dbReference>
<dbReference type="PANTHER" id="PTHR30346">
    <property type="entry name" value="TRANSCRIPTIONAL DUAL REGULATOR HCAR-RELATED"/>
    <property type="match status" value="1"/>
</dbReference>
<proteinExistence type="inferred from homology"/>
<dbReference type="Gene3D" id="3.40.190.290">
    <property type="match status" value="1"/>
</dbReference>
<protein>
    <submittedName>
        <fullName evidence="6">Molybdate transport repressor ModE-like protein</fullName>
    </submittedName>
</protein>
<dbReference type="InterPro" id="IPR036388">
    <property type="entry name" value="WH-like_DNA-bd_sf"/>
</dbReference>
<dbReference type="InterPro" id="IPR000847">
    <property type="entry name" value="LysR_HTH_N"/>
</dbReference>
<name>A0A841CS22_PLAVE</name>
<evidence type="ECO:0000256" key="1">
    <source>
        <dbReference type="ARBA" id="ARBA00009437"/>
    </source>
</evidence>
<evidence type="ECO:0000256" key="2">
    <source>
        <dbReference type="ARBA" id="ARBA00023015"/>
    </source>
</evidence>
<gene>
    <name evidence="6" type="ORF">FHS22_000480</name>
</gene>
<keyword evidence="4" id="KW-0804">Transcription</keyword>
<dbReference type="EMBL" id="JACHJJ010000001">
    <property type="protein sequence ID" value="MBB5961242.1"/>
    <property type="molecule type" value="Genomic_DNA"/>
</dbReference>
<keyword evidence="2" id="KW-0805">Transcription regulation</keyword>
<dbReference type="Pfam" id="PF00126">
    <property type="entry name" value="HTH_1"/>
    <property type="match status" value="1"/>
</dbReference>
<evidence type="ECO:0000313" key="6">
    <source>
        <dbReference type="EMBL" id="MBB5961242.1"/>
    </source>
</evidence>
<organism evidence="6 7">
    <name type="scientific">Planomonospora venezuelensis</name>
    <dbReference type="NCBI Taxonomy" id="1999"/>
    <lineage>
        <taxon>Bacteria</taxon>
        <taxon>Bacillati</taxon>
        <taxon>Actinomycetota</taxon>
        <taxon>Actinomycetes</taxon>
        <taxon>Streptosporangiales</taxon>
        <taxon>Streptosporangiaceae</taxon>
        <taxon>Planomonospora</taxon>
    </lineage>
</organism>
<dbReference type="Pfam" id="PF03466">
    <property type="entry name" value="LysR_substrate"/>
    <property type="match status" value="1"/>
</dbReference>
<dbReference type="PROSITE" id="PS50931">
    <property type="entry name" value="HTH_LYSR"/>
    <property type="match status" value="1"/>
</dbReference>
<dbReference type="Gene3D" id="1.10.10.10">
    <property type="entry name" value="Winged helix-like DNA-binding domain superfamily/Winged helix DNA-binding domain"/>
    <property type="match status" value="1"/>
</dbReference>
<dbReference type="AlphaFoldDB" id="A0A841CS22"/>
<reference evidence="6 7" key="1">
    <citation type="submission" date="2020-08" db="EMBL/GenBank/DDBJ databases">
        <title>Genomic Encyclopedia of Type Strains, Phase III (KMG-III): the genomes of soil and plant-associated and newly described type strains.</title>
        <authorList>
            <person name="Whitman W."/>
        </authorList>
    </citation>
    <scope>NUCLEOTIDE SEQUENCE [LARGE SCALE GENOMIC DNA]</scope>
    <source>
        <strain evidence="6 7">CECT 3303</strain>
    </source>
</reference>
<dbReference type="InterPro" id="IPR005119">
    <property type="entry name" value="LysR_subst-bd"/>
</dbReference>
<dbReference type="GO" id="GO:0003677">
    <property type="term" value="F:DNA binding"/>
    <property type="evidence" value="ECO:0007669"/>
    <property type="project" value="UniProtKB-KW"/>
</dbReference>
<dbReference type="Proteomes" id="UP000562352">
    <property type="component" value="Unassembled WGS sequence"/>
</dbReference>
<accession>A0A841CS22</accession>
<evidence type="ECO:0000313" key="7">
    <source>
        <dbReference type="Proteomes" id="UP000562352"/>
    </source>
</evidence>
<keyword evidence="7" id="KW-1185">Reference proteome</keyword>
<feature type="domain" description="HTH lysR-type" evidence="5">
    <location>
        <begin position="1"/>
        <end position="60"/>
    </location>
</feature>
<comment type="caution">
    <text evidence="6">The sequence shown here is derived from an EMBL/GenBank/DDBJ whole genome shotgun (WGS) entry which is preliminary data.</text>
</comment>
<dbReference type="PRINTS" id="PR00039">
    <property type="entry name" value="HTHLYSR"/>
</dbReference>
<dbReference type="RefSeq" id="WP_184937909.1">
    <property type="nucleotide sequence ID" value="NZ_BAAAWZ010000001.1"/>
</dbReference>
<sequence length="329" mass="36013">MDLEVRHLRVVHAIAGHGSISKAASSLGLSQPSLAGQLQRIERMLGGRLFERVPEGSRPTPLGEWIIERSSSMLHAFDTLQRDARHYVERGAGNPVIRVGCADTALAGHVSTCMYDLFPDGNFTIRTEECLDTLPALLESRRLELAVLADYPGHELVSSPEVVYEASTVEPLFVGLSAAHPLAARAEIDLADLAEENWAMQPNAETGYREHFWTVCHRYGFAPRLSFSVNGPLARDLIRAGKCVGLFLPTSREQPGIVVRPLAGSPLLMRNVLGWTPYGLPAGTMVSLVSAVMRTYWSEAAKVPRYAEWLERRALAPLDDSFTCAVGGL</sequence>
<dbReference type="InterPro" id="IPR036390">
    <property type="entry name" value="WH_DNA-bd_sf"/>
</dbReference>
<evidence type="ECO:0000256" key="4">
    <source>
        <dbReference type="ARBA" id="ARBA00023163"/>
    </source>
</evidence>
<evidence type="ECO:0000259" key="5">
    <source>
        <dbReference type="PROSITE" id="PS50931"/>
    </source>
</evidence>
<comment type="similarity">
    <text evidence="1">Belongs to the LysR transcriptional regulatory family.</text>
</comment>